<dbReference type="AlphaFoldDB" id="A0A831RXI5"/>
<dbReference type="PANTHER" id="PTHR45586">
    <property type="entry name" value="TPR REPEAT-CONTAINING PROTEIN PA4667"/>
    <property type="match status" value="1"/>
</dbReference>
<evidence type="ECO:0000256" key="1">
    <source>
        <dbReference type="ARBA" id="ARBA00022737"/>
    </source>
</evidence>
<dbReference type="InterPro" id="IPR019734">
    <property type="entry name" value="TPR_rpt"/>
</dbReference>
<keyword evidence="2 3" id="KW-0802">TPR repeat</keyword>
<dbReference type="Pfam" id="PF14559">
    <property type="entry name" value="TPR_19"/>
    <property type="match status" value="2"/>
</dbReference>
<sequence length="282" mass="31466">TPTAYDRFVWLTTLAAQLQRKQCRLDEDMGIFTAAESCLLKSLPVSPENAGTGPGCELTDEELALFLAVERHAALGETVTAVRKMASRRERYSEHVPFLIRHVELLAADRQHEAALAVAKCAMTLDADNPVLARLLASLLIQSGQREEAITVLQALQESFPRYQPAGVLLADVLMKEGRFREAAVALSAVIEDPEKHKGLLPRYTWSLFQSGDFEAARQAAHTALAHFPENPFSFVHLARIHLEMDEAEKALEWIGRAIERSPDKPELVQLRDRILGRIRQA</sequence>
<dbReference type="Gene3D" id="1.25.40.10">
    <property type="entry name" value="Tetratricopeptide repeat domain"/>
    <property type="match status" value="1"/>
</dbReference>
<dbReference type="EMBL" id="DRLF01000474">
    <property type="protein sequence ID" value="HEC07897.1"/>
    <property type="molecule type" value="Genomic_DNA"/>
</dbReference>
<dbReference type="PANTHER" id="PTHR45586:SF1">
    <property type="entry name" value="LIPOPOLYSACCHARIDE ASSEMBLY PROTEIN B"/>
    <property type="match status" value="1"/>
</dbReference>
<comment type="caution">
    <text evidence="4">The sequence shown here is derived from an EMBL/GenBank/DDBJ whole genome shotgun (WGS) entry which is preliminary data.</text>
</comment>
<name>A0A831RXI5_9GAMM</name>
<organism evidence="4">
    <name type="scientific">Thiolapillus brandeum</name>
    <dbReference type="NCBI Taxonomy" id="1076588"/>
    <lineage>
        <taxon>Bacteria</taxon>
        <taxon>Pseudomonadati</taxon>
        <taxon>Pseudomonadota</taxon>
        <taxon>Gammaproteobacteria</taxon>
        <taxon>Chromatiales</taxon>
        <taxon>Sedimenticolaceae</taxon>
        <taxon>Thiolapillus</taxon>
    </lineage>
</organism>
<protein>
    <submittedName>
        <fullName evidence="4">Tetratricopeptide repeat protein</fullName>
    </submittedName>
</protein>
<feature type="repeat" description="TPR" evidence="3">
    <location>
        <begin position="232"/>
        <end position="265"/>
    </location>
</feature>
<dbReference type="PROSITE" id="PS50005">
    <property type="entry name" value="TPR"/>
    <property type="match status" value="1"/>
</dbReference>
<dbReference type="SUPFAM" id="SSF48452">
    <property type="entry name" value="TPR-like"/>
    <property type="match status" value="1"/>
</dbReference>
<dbReference type="InterPro" id="IPR051012">
    <property type="entry name" value="CellSynth/LPSAsmb/PSIAsmb"/>
</dbReference>
<reference evidence="4" key="1">
    <citation type="journal article" date="2020" name="mSystems">
        <title>Genome- and Community-Level Interaction Insights into Carbon Utilization and Element Cycling Functions of Hydrothermarchaeota in Hydrothermal Sediment.</title>
        <authorList>
            <person name="Zhou Z."/>
            <person name="Liu Y."/>
            <person name="Xu W."/>
            <person name="Pan J."/>
            <person name="Luo Z.H."/>
            <person name="Li M."/>
        </authorList>
    </citation>
    <scope>NUCLEOTIDE SEQUENCE [LARGE SCALE GENOMIC DNA]</scope>
    <source>
        <strain evidence="4">HyVt-458</strain>
    </source>
</reference>
<dbReference type="InterPro" id="IPR011990">
    <property type="entry name" value="TPR-like_helical_dom_sf"/>
</dbReference>
<feature type="non-terminal residue" evidence="4">
    <location>
        <position position="1"/>
    </location>
</feature>
<gene>
    <name evidence="4" type="ORF">ENJ12_13660</name>
</gene>
<accession>A0A831RXI5</accession>
<dbReference type="Proteomes" id="UP000886339">
    <property type="component" value="Unassembled WGS sequence"/>
</dbReference>
<keyword evidence="1" id="KW-0677">Repeat</keyword>
<proteinExistence type="predicted"/>
<evidence type="ECO:0000256" key="3">
    <source>
        <dbReference type="PROSITE-ProRule" id="PRU00339"/>
    </source>
</evidence>
<evidence type="ECO:0000256" key="2">
    <source>
        <dbReference type="ARBA" id="ARBA00022803"/>
    </source>
</evidence>
<evidence type="ECO:0000313" key="4">
    <source>
        <dbReference type="EMBL" id="HEC07897.1"/>
    </source>
</evidence>